<accession>A0AAV4RD53</accession>
<organism evidence="1 2">
    <name type="scientific">Caerostris extrusa</name>
    <name type="common">Bark spider</name>
    <name type="synonym">Caerostris bankana</name>
    <dbReference type="NCBI Taxonomy" id="172846"/>
    <lineage>
        <taxon>Eukaryota</taxon>
        <taxon>Metazoa</taxon>
        <taxon>Ecdysozoa</taxon>
        <taxon>Arthropoda</taxon>
        <taxon>Chelicerata</taxon>
        <taxon>Arachnida</taxon>
        <taxon>Araneae</taxon>
        <taxon>Araneomorphae</taxon>
        <taxon>Entelegynae</taxon>
        <taxon>Araneoidea</taxon>
        <taxon>Araneidae</taxon>
        <taxon>Caerostris</taxon>
    </lineage>
</organism>
<protein>
    <submittedName>
        <fullName evidence="1">Uncharacterized protein</fullName>
    </submittedName>
</protein>
<name>A0AAV4RD53_CAEEX</name>
<sequence length="95" mass="11095">MIPQSLSFCSPSSLYDLKESRVYREEGWTKDYRLRCSTIRKIENPLPPSLAGEEVFIYRIWNFAGVRFFPVISLSSLKRHFYDVCPHPTSCLLFG</sequence>
<dbReference type="EMBL" id="BPLR01007590">
    <property type="protein sequence ID" value="GIY18251.1"/>
    <property type="molecule type" value="Genomic_DNA"/>
</dbReference>
<keyword evidence="2" id="KW-1185">Reference proteome</keyword>
<gene>
    <name evidence="1" type="ORF">CEXT_139671</name>
</gene>
<dbReference type="AlphaFoldDB" id="A0AAV4RD53"/>
<proteinExistence type="predicted"/>
<dbReference type="Proteomes" id="UP001054945">
    <property type="component" value="Unassembled WGS sequence"/>
</dbReference>
<comment type="caution">
    <text evidence="1">The sequence shown here is derived from an EMBL/GenBank/DDBJ whole genome shotgun (WGS) entry which is preliminary data.</text>
</comment>
<evidence type="ECO:0000313" key="2">
    <source>
        <dbReference type="Proteomes" id="UP001054945"/>
    </source>
</evidence>
<reference evidence="1 2" key="1">
    <citation type="submission" date="2021-06" db="EMBL/GenBank/DDBJ databases">
        <title>Caerostris extrusa draft genome.</title>
        <authorList>
            <person name="Kono N."/>
            <person name="Arakawa K."/>
        </authorList>
    </citation>
    <scope>NUCLEOTIDE SEQUENCE [LARGE SCALE GENOMIC DNA]</scope>
</reference>
<evidence type="ECO:0000313" key="1">
    <source>
        <dbReference type="EMBL" id="GIY18251.1"/>
    </source>
</evidence>